<dbReference type="AlphaFoldDB" id="A0A1W2H6G4"/>
<protein>
    <submittedName>
        <fullName evidence="2">Uncharacterized protein</fullName>
    </submittedName>
</protein>
<evidence type="ECO:0000256" key="1">
    <source>
        <dbReference type="SAM" id="MobiDB-lite"/>
    </source>
</evidence>
<feature type="compositionally biased region" description="Basic and acidic residues" evidence="1">
    <location>
        <begin position="44"/>
        <end position="59"/>
    </location>
</feature>
<keyword evidence="3" id="KW-1185">Reference proteome</keyword>
<organism evidence="2 3">
    <name type="scientific">Aquiflexum balticum DSM 16537</name>
    <dbReference type="NCBI Taxonomy" id="758820"/>
    <lineage>
        <taxon>Bacteria</taxon>
        <taxon>Pseudomonadati</taxon>
        <taxon>Bacteroidota</taxon>
        <taxon>Cytophagia</taxon>
        <taxon>Cytophagales</taxon>
        <taxon>Cyclobacteriaceae</taxon>
        <taxon>Aquiflexum</taxon>
    </lineage>
</organism>
<dbReference type="OrthoDB" id="665948at2"/>
<dbReference type="Proteomes" id="UP000192333">
    <property type="component" value="Chromosome I"/>
</dbReference>
<evidence type="ECO:0000313" key="2">
    <source>
        <dbReference type="EMBL" id="SMD44439.1"/>
    </source>
</evidence>
<name>A0A1W2H6G4_9BACT</name>
<dbReference type="RefSeq" id="WP_084121214.1">
    <property type="nucleotide sequence ID" value="NZ_LT838813.1"/>
</dbReference>
<proteinExistence type="predicted"/>
<accession>A0A1W2H6G4</accession>
<evidence type="ECO:0000313" key="3">
    <source>
        <dbReference type="Proteomes" id="UP000192333"/>
    </source>
</evidence>
<sequence>MWVKETINDQDKLYFFIHIHAVKYDKEDREPFVPESNLTNTPKEGPDKSCDWSKYHSPQETRELRGKEYKFGKSVFKRPEEFFVYSTRARDWRGINLPSYKQLVEHDPIFNDPEPIGMPNNRAHGIIIGNKDDLKLRTIIARSINWEIAPPDTKIDCLALKKALGL</sequence>
<feature type="region of interest" description="Disordered" evidence="1">
    <location>
        <begin position="33"/>
        <end position="59"/>
    </location>
</feature>
<gene>
    <name evidence="2" type="ORF">SAMN00777080_3060</name>
</gene>
<dbReference type="STRING" id="758820.SAMN00777080_3060"/>
<reference evidence="3" key="1">
    <citation type="submission" date="2017-04" db="EMBL/GenBank/DDBJ databases">
        <authorList>
            <person name="Varghese N."/>
            <person name="Submissions S."/>
        </authorList>
    </citation>
    <scope>NUCLEOTIDE SEQUENCE [LARGE SCALE GENOMIC DNA]</scope>
    <source>
        <strain evidence="3">DSM 16537</strain>
    </source>
</reference>
<dbReference type="EMBL" id="LT838813">
    <property type="protein sequence ID" value="SMD44439.1"/>
    <property type="molecule type" value="Genomic_DNA"/>
</dbReference>